<keyword evidence="1 5" id="KW-0489">Methyltransferase</keyword>
<dbReference type="Pfam" id="PF00588">
    <property type="entry name" value="SpoU_methylase"/>
    <property type="match status" value="1"/>
</dbReference>
<evidence type="ECO:0000313" key="5">
    <source>
        <dbReference type="EMBL" id="MBN3279747.1"/>
    </source>
</evidence>
<keyword evidence="6" id="KW-1185">Reference proteome</keyword>
<protein>
    <submittedName>
        <fullName evidence="5">TARB1 methyltransferase</fullName>
    </submittedName>
</protein>
<dbReference type="Gene3D" id="3.40.1280.10">
    <property type="match status" value="1"/>
</dbReference>
<reference evidence="5" key="1">
    <citation type="journal article" date="2021" name="Cell">
        <title>Tracing the genetic footprints of vertebrate landing in non-teleost ray-finned fishes.</title>
        <authorList>
            <person name="Bi X."/>
            <person name="Wang K."/>
            <person name="Yang L."/>
            <person name="Pan H."/>
            <person name="Jiang H."/>
            <person name="Wei Q."/>
            <person name="Fang M."/>
            <person name="Yu H."/>
            <person name="Zhu C."/>
            <person name="Cai Y."/>
            <person name="He Y."/>
            <person name="Gan X."/>
            <person name="Zeng H."/>
            <person name="Yu D."/>
            <person name="Zhu Y."/>
            <person name="Jiang H."/>
            <person name="Qiu Q."/>
            <person name="Yang H."/>
            <person name="Zhang Y.E."/>
            <person name="Wang W."/>
            <person name="Zhu M."/>
            <person name="He S."/>
            <person name="Zhang G."/>
        </authorList>
    </citation>
    <scope>NUCLEOTIDE SEQUENCE</scope>
    <source>
        <strain evidence="5">Pddl_001</strain>
    </source>
</reference>
<dbReference type="Pfam" id="PF25050">
    <property type="entry name" value="TARBP1"/>
    <property type="match status" value="1"/>
</dbReference>
<dbReference type="InterPro" id="IPR029028">
    <property type="entry name" value="Alpha/beta_knot_MTases"/>
</dbReference>
<dbReference type="InterPro" id="IPR045330">
    <property type="entry name" value="TRM3/TARBP1"/>
</dbReference>
<evidence type="ECO:0000256" key="1">
    <source>
        <dbReference type="ARBA" id="ARBA00022603"/>
    </source>
</evidence>
<dbReference type="InterPro" id="IPR016024">
    <property type="entry name" value="ARM-type_fold"/>
</dbReference>
<dbReference type="PROSITE" id="PS51624">
    <property type="entry name" value="SAM_MT_TRMH_2"/>
    <property type="match status" value="1"/>
</dbReference>
<proteinExistence type="predicted"/>
<dbReference type="InterPro" id="IPR001537">
    <property type="entry name" value="SpoU_MeTrfase"/>
</dbReference>
<comment type="caution">
    <text evidence="5">The sequence shown here is derived from an EMBL/GenBank/DDBJ whole genome shotgun (WGS) entry which is preliminary data.</text>
</comment>
<feature type="domain" description="TARBP1" evidence="4">
    <location>
        <begin position="246"/>
        <end position="376"/>
    </location>
</feature>
<sequence length="1626" mass="183888">MNSVLVDALLLQCRDPCALLEILSWDSKCDSIPERETVDALHLAIKKVRSLQQQQEFEVGDKVGDNLTVKDRPFRKKLEDIVCSRCLPLLSKLCYTEEQNSGALSRNAGLMRALCDLISCCADLCGNDLTEKLATVAVPVLLSSGDNESLEVTSGCHFDTDTAIEVIACTLPFLRPEQIHVVDKVKSAAVACIKTREDAVVSKVVVKLLFSLLNNSHLKKSGVIHGIWEDLNAWQAVDNSPAATTRILLCLTALSDYLLPSADTDGTESIDLRASEGFWEVVQKGLTHRDNVSRKRALYLLKRSVAVSEEMKSAFQSCQETDNAVSLFWWSPERNRPIVDFWEDYMLIMETLDETQIHIVMPVLHKINKLIEATISESQDCPIFHISWLICMYRRMFDSENKAVMKEGVLHLLDLHVMKYPVFSQGFAEFIVGPFMDILSESTLFNRSADQAIGSCPEIGVKLQTFLVTFISSLPEDDKGKFLLQMVENLANRHWCAVPILFISQALAQVTGCRAFGVEGLHALREVLRSTMITHQVLMRGAAQCYLLQTALNLTDVQMVTLEDVANFIQHFKTDESLSRGTLIWTQLCDWLRVNDSVFKPVQGVSVSQPGRPAVSVYVQHLVEAYMKVPAGEGNSCFMPDWFEAELVAKMVLLASDVEEKQRLESETHKPKQKGLEHLLHPLLDALRRLGTNVYLPVLKTDKSLQLLFKLLHISHTSSSPKRHDTVLTILQDSILSTTDEVLEYILRRLTSELCLLSDLDRCCLYMSVLRELVKLYSVVGWRRGSRLWSFIKSLTKNSLLNLQANSTEQDPQLVTQVQKVVSMSSLAWVCEVASHNTELQIDSTDAVKAIINYISSAKLNQTLMKPAACVESQCPEDGATLQGWGRVAAQHVHDQWACLHFVLNKCAKLLPSLSGSQADGDLKNSMPAISCPSMTLQCAVEALTILPSDQVLPVLSCMKILVPKIWSSDASLCVESMNLAWKVVKDLNNNPQDFWTTLEAFIQFVFDANLLRITTEDSCLITTKVKEIASKLIDMSHTKTGVFNTLMKHCCQTWMPSVCDGDGPVDDPFTSALNHMELFTEACVYGPVFRRDQRLIQDVHAFIQQLGEHCAANLAITSDNRDDQYPRVCAINFLCHLDPLNQLHKTFMEQLALRLLKKDEEVGKSKVRYYTNSLQHRVKNRLWQTLLVLLPKLEKTFVMGILDKVYQAGFCNNQASVKYLIEWFLMLTLCYYPEQLHTFWDCFRYDQDKSKTSICTFLSVLTHFDILLDNVIDKRTHLKKALDVILLWCFNHNFAVRLYALLALKKVWNVCRTTCSEDVEFKVLAPVIEACLQQVEHMQGSGNAMKNWQRIQEHFFFGTFHPLKDYSIETIFYTFPSLSELAGNEWIPLWKFSELVEFPTDSSVSLNNPRKELGNLETGDWVQRECEYESQWIDVQKKIIPWKNSIPDQDLELLYQERAARLGKFSNALIVVASLIDKPTNLGGLCRTCEIFGASALVVSGLHYVNDKQFQSLSVSSERWLPLVEVKPPQLINYLQQKTAEGYTVVGVEQTANSQSLTEYSFPEKTLLLLGNEREGIPANLLQHLAVCVEIPQHGVTRSLNVHVSGALLIWEYTHQQMNRHKKTM</sequence>
<dbReference type="GO" id="GO:0008168">
    <property type="term" value="F:methyltransferase activity"/>
    <property type="evidence" value="ECO:0007669"/>
    <property type="project" value="UniProtKB-KW"/>
</dbReference>
<evidence type="ECO:0000256" key="2">
    <source>
        <dbReference type="ARBA" id="ARBA00022679"/>
    </source>
</evidence>
<name>A0ABS2XZD5_POLSP</name>
<dbReference type="PANTHER" id="PTHR12029:SF11">
    <property type="entry name" value="METHYLTRANSFERASE TARBP1-RELATED"/>
    <property type="match status" value="1"/>
</dbReference>
<dbReference type="EMBL" id="JAAWVQ010092395">
    <property type="protein sequence ID" value="MBN3279747.1"/>
    <property type="molecule type" value="Genomic_DNA"/>
</dbReference>
<accession>A0ABS2XZD5</accession>
<keyword evidence="2" id="KW-0808">Transferase</keyword>
<feature type="domain" description="tRNA/rRNA methyltransferase SpoU type" evidence="3">
    <location>
        <begin position="1470"/>
        <end position="1611"/>
    </location>
</feature>
<dbReference type="PANTHER" id="PTHR12029">
    <property type="entry name" value="RNA METHYLTRANSFERASE"/>
    <property type="match status" value="1"/>
</dbReference>
<dbReference type="GO" id="GO:0032259">
    <property type="term" value="P:methylation"/>
    <property type="evidence" value="ECO:0007669"/>
    <property type="project" value="UniProtKB-KW"/>
</dbReference>
<dbReference type="InterPro" id="IPR029026">
    <property type="entry name" value="tRNA_m1G_MTases_N"/>
</dbReference>
<evidence type="ECO:0000259" key="4">
    <source>
        <dbReference type="Pfam" id="PF25050"/>
    </source>
</evidence>
<dbReference type="InterPro" id="IPR025806">
    <property type="entry name" value="TARBP1"/>
</dbReference>
<evidence type="ECO:0000259" key="3">
    <source>
        <dbReference type="Pfam" id="PF00588"/>
    </source>
</evidence>
<dbReference type="InterPro" id="IPR056921">
    <property type="entry name" value="TARBP1_dom"/>
</dbReference>
<feature type="non-terminal residue" evidence="5">
    <location>
        <position position="1626"/>
    </location>
</feature>
<dbReference type="InterPro" id="IPR044748">
    <property type="entry name" value="Trm3/TARBP1_C"/>
</dbReference>
<dbReference type="SUPFAM" id="SSF48371">
    <property type="entry name" value="ARM repeat"/>
    <property type="match status" value="1"/>
</dbReference>
<feature type="non-terminal residue" evidence="5">
    <location>
        <position position="1"/>
    </location>
</feature>
<gene>
    <name evidence="5" type="primary">Tarbp1</name>
    <name evidence="5" type="ORF">GTO93_0018220</name>
</gene>
<evidence type="ECO:0000313" key="6">
    <source>
        <dbReference type="Proteomes" id="UP001166093"/>
    </source>
</evidence>
<dbReference type="CDD" id="cd18091">
    <property type="entry name" value="SpoU-like_TRM3-like"/>
    <property type="match status" value="1"/>
</dbReference>
<dbReference type="SUPFAM" id="SSF75217">
    <property type="entry name" value="alpha/beta knot"/>
    <property type="match status" value="1"/>
</dbReference>
<organism evidence="5 6">
    <name type="scientific">Polyodon spathula</name>
    <name type="common">North American paddlefish</name>
    <name type="synonym">Squalus spathula</name>
    <dbReference type="NCBI Taxonomy" id="7913"/>
    <lineage>
        <taxon>Eukaryota</taxon>
        <taxon>Metazoa</taxon>
        <taxon>Chordata</taxon>
        <taxon>Craniata</taxon>
        <taxon>Vertebrata</taxon>
        <taxon>Euteleostomi</taxon>
        <taxon>Actinopterygii</taxon>
        <taxon>Chondrostei</taxon>
        <taxon>Acipenseriformes</taxon>
        <taxon>Polyodontidae</taxon>
        <taxon>Polyodon</taxon>
    </lineage>
</organism>
<dbReference type="Proteomes" id="UP001166093">
    <property type="component" value="Unassembled WGS sequence"/>
</dbReference>